<dbReference type="InterPro" id="IPR003593">
    <property type="entry name" value="AAA+_ATPase"/>
</dbReference>
<feature type="domain" description="AAA+ ATPase" evidence="1">
    <location>
        <begin position="204"/>
        <end position="398"/>
    </location>
</feature>
<name>A0A1H5RLI7_9PROT</name>
<protein>
    <recommendedName>
        <fullName evidence="1">AAA+ ATPase domain-containing protein</fullName>
    </recommendedName>
</protein>
<dbReference type="SMART" id="SM00382">
    <property type="entry name" value="AAA"/>
    <property type="match status" value="1"/>
</dbReference>
<dbReference type="InterPro" id="IPR027417">
    <property type="entry name" value="P-loop_NTPase"/>
</dbReference>
<evidence type="ECO:0000259" key="1">
    <source>
        <dbReference type="SMART" id="SM00382"/>
    </source>
</evidence>
<dbReference type="OrthoDB" id="9783370at2"/>
<dbReference type="AlphaFoldDB" id="A0A1H5RLI7"/>
<proteinExistence type="predicted"/>
<reference evidence="2 3" key="1">
    <citation type="submission" date="2016-10" db="EMBL/GenBank/DDBJ databases">
        <authorList>
            <person name="de Groot N.N."/>
        </authorList>
    </citation>
    <scope>NUCLEOTIDE SEQUENCE [LARGE SCALE GENOMIC DNA]</scope>
    <source>
        <strain evidence="2 3">Nm13</strain>
    </source>
</reference>
<dbReference type="InterPro" id="IPR037257">
    <property type="entry name" value="T2SS_E_N_sf"/>
</dbReference>
<evidence type="ECO:0000313" key="2">
    <source>
        <dbReference type="EMBL" id="SEF39212.1"/>
    </source>
</evidence>
<gene>
    <name evidence="2" type="ORF">SAMN05216334_10190</name>
</gene>
<sequence>MANSIGRLLIKEGLISDAQLVQARINQKQSSGKLEDSLVSLGFLTSEQVKKILHPIPPIPLKISNTGLSEAFLSDLLLKIAYQEAGTFTLCQINNKLCLPFSVINEIIELLQADHLIAIRSAAGYGRETQVFELTQRGRERAEAALNISLYASAAPVPLKDYTRILAQQHVQQIRIDSKWIQESLSHMVISEKLLNQLGPAFSSGRAIFLYGPPGTGKSSIAEALGRALPDHVFIPQAIEVGGQIIRVFDPAIHFEITEKTREEMQLDINVNLKHDPRWKKCRRPVVMVGAEFTTEMLDLHLDIHSKFYEAPVQMKAANGVFILDDFGRQRVTPREMLNRWIVPLERGTDFLSLHTGMKFEIPFDQVNIFCTNLHPADLVDEAFLRRIRHKIKMPHSTEGEYKEILRRVCVIQGIEFKEDAADYLIDTYYRKTGRALTGSHPRDIIDQIVDFSRYLKQLPTFTAVTIDMAATNYFIEL</sequence>
<dbReference type="EMBL" id="FNUX01000001">
    <property type="protein sequence ID" value="SEF39212.1"/>
    <property type="molecule type" value="Genomic_DNA"/>
</dbReference>
<dbReference type="SUPFAM" id="SSF160246">
    <property type="entry name" value="EspE N-terminal domain-like"/>
    <property type="match status" value="1"/>
</dbReference>
<dbReference type="Proteomes" id="UP000236753">
    <property type="component" value="Unassembled WGS sequence"/>
</dbReference>
<evidence type="ECO:0000313" key="3">
    <source>
        <dbReference type="Proteomes" id="UP000236753"/>
    </source>
</evidence>
<organism evidence="2 3">
    <name type="scientific">Nitrosomonas ureae</name>
    <dbReference type="NCBI Taxonomy" id="44577"/>
    <lineage>
        <taxon>Bacteria</taxon>
        <taxon>Pseudomonadati</taxon>
        <taxon>Pseudomonadota</taxon>
        <taxon>Betaproteobacteria</taxon>
        <taxon>Nitrosomonadales</taxon>
        <taxon>Nitrosomonadaceae</taxon>
        <taxon>Nitrosomonas</taxon>
    </lineage>
</organism>
<dbReference type="Gene3D" id="3.40.50.300">
    <property type="entry name" value="P-loop containing nucleotide triphosphate hydrolases"/>
    <property type="match status" value="1"/>
</dbReference>
<dbReference type="SUPFAM" id="SSF52540">
    <property type="entry name" value="P-loop containing nucleoside triphosphate hydrolases"/>
    <property type="match status" value="1"/>
</dbReference>
<accession>A0A1H5RLI7</accession>